<dbReference type="SUPFAM" id="SSF51735">
    <property type="entry name" value="NAD(P)-binding Rossmann-fold domains"/>
    <property type="match status" value="1"/>
</dbReference>
<dbReference type="PROSITE" id="PS00061">
    <property type="entry name" value="ADH_SHORT"/>
    <property type="match status" value="1"/>
</dbReference>
<dbReference type="InterPro" id="IPR020904">
    <property type="entry name" value="Sc_DH/Rdtase_CS"/>
</dbReference>
<dbReference type="InterPro" id="IPR036291">
    <property type="entry name" value="NAD(P)-bd_dom_sf"/>
</dbReference>
<dbReference type="PANTHER" id="PTHR43658:SF8">
    <property type="entry name" value="17-BETA-HYDROXYSTEROID DEHYDROGENASE 14-RELATED"/>
    <property type="match status" value="1"/>
</dbReference>
<dbReference type="Proteomes" id="UP000695562">
    <property type="component" value="Unassembled WGS sequence"/>
</dbReference>
<protein>
    <recommendedName>
        <fullName evidence="5">3-hydroxyacyl-CoA dehydrogenase</fullName>
    </recommendedName>
</protein>
<keyword evidence="1" id="KW-0560">Oxidoreductase</keyword>
<dbReference type="GO" id="GO:0016491">
    <property type="term" value="F:oxidoreductase activity"/>
    <property type="evidence" value="ECO:0007669"/>
    <property type="project" value="UniProtKB-KW"/>
</dbReference>
<proteinExistence type="inferred from homology"/>
<name>A0A8J4Q1C5_9MYCE</name>
<accession>A0A8J4Q1C5</accession>
<evidence type="ECO:0008006" key="5">
    <source>
        <dbReference type="Google" id="ProtNLM"/>
    </source>
</evidence>
<comment type="similarity">
    <text evidence="2">Belongs to the short-chain dehydrogenases/reductases (SDR) family.</text>
</comment>
<evidence type="ECO:0000313" key="4">
    <source>
        <dbReference type="Proteomes" id="UP000695562"/>
    </source>
</evidence>
<keyword evidence="4" id="KW-1185">Reference proteome</keyword>
<dbReference type="OrthoDB" id="1274115at2759"/>
<dbReference type="EMBL" id="AJWJ01000074">
    <property type="protein sequence ID" value="KAF2076059.1"/>
    <property type="molecule type" value="Genomic_DNA"/>
</dbReference>
<dbReference type="PRINTS" id="PR00081">
    <property type="entry name" value="GDHRDH"/>
</dbReference>
<organism evidence="3 4">
    <name type="scientific">Polysphondylium violaceum</name>
    <dbReference type="NCBI Taxonomy" id="133409"/>
    <lineage>
        <taxon>Eukaryota</taxon>
        <taxon>Amoebozoa</taxon>
        <taxon>Evosea</taxon>
        <taxon>Eumycetozoa</taxon>
        <taxon>Dictyostelia</taxon>
        <taxon>Dictyosteliales</taxon>
        <taxon>Dictyosteliaceae</taxon>
        <taxon>Polysphondylium</taxon>
    </lineage>
</organism>
<gene>
    <name evidence="3" type="ORF">CYY_002623</name>
</gene>
<reference evidence="3" key="1">
    <citation type="submission" date="2020-01" db="EMBL/GenBank/DDBJ databases">
        <title>Development of genomics and gene disruption for Polysphondylium violaceum indicates a role for the polyketide synthase stlB in stalk morphogenesis.</title>
        <authorList>
            <person name="Narita B."/>
            <person name="Kawabe Y."/>
            <person name="Kin K."/>
            <person name="Saito T."/>
            <person name="Gibbs R."/>
            <person name="Kuspa A."/>
            <person name="Muzny D."/>
            <person name="Queller D."/>
            <person name="Richards S."/>
            <person name="Strassman J."/>
            <person name="Sucgang R."/>
            <person name="Worley K."/>
            <person name="Schaap P."/>
        </authorList>
    </citation>
    <scope>NUCLEOTIDE SEQUENCE</scope>
    <source>
        <strain evidence="3">QSvi11</strain>
    </source>
</reference>
<dbReference type="Gene3D" id="3.40.50.720">
    <property type="entry name" value="NAD(P)-binding Rossmann-like Domain"/>
    <property type="match status" value="1"/>
</dbReference>
<comment type="caution">
    <text evidence="3">The sequence shown here is derived from an EMBL/GenBank/DDBJ whole genome shotgun (WGS) entry which is preliminary data.</text>
</comment>
<dbReference type="Pfam" id="PF00106">
    <property type="entry name" value="adh_short"/>
    <property type="match status" value="1"/>
</dbReference>
<dbReference type="PRINTS" id="PR00080">
    <property type="entry name" value="SDRFAMILY"/>
</dbReference>
<dbReference type="PANTHER" id="PTHR43658">
    <property type="entry name" value="SHORT-CHAIN DEHYDROGENASE/REDUCTASE"/>
    <property type="match status" value="1"/>
</dbReference>
<evidence type="ECO:0000256" key="1">
    <source>
        <dbReference type="ARBA" id="ARBA00023002"/>
    </source>
</evidence>
<dbReference type="AlphaFoldDB" id="A0A8J4Q1C5"/>
<evidence type="ECO:0000313" key="3">
    <source>
        <dbReference type="EMBL" id="KAF2076059.1"/>
    </source>
</evidence>
<evidence type="ECO:0000256" key="2">
    <source>
        <dbReference type="RuleBase" id="RU000363"/>
    </source>
</evidence>
<sequence length="255" mass="27456">MKISQKTFIITGGASGLGQATVRYLHQLNANVVIFDLSLESGQELVQELGNERVLFCETDITNENSVKSALEKTVEKFKQIHGVVNCAGIAVSIKTITNRGVFPLDVFSKVLSVNLIGTFNVIRLTADIINKQQSVDGEKGIFIMTASCAATEGQQGQTAYSASKAGIVGMTLPMAREFAPLEMRVMTISPGIFATPMVEALPEKAIKAIESSIPFPARLGKPAEFAQLVQTIIENPYLNGEVIRLDGGVRLAKL</sequence>
<dbReference type="InterPro" id="IPR002347">
    <property type="entry name" value="SDR_fam"/>
</dbReference>